<dbReference type="Gene3D" id="3.30.559.10">
    <property type="entry name" value="Chloramphenicol acetyltransferase-like domain"/>
    <property type="match status" value="1"/>
</dbReference>
<evidence type="ECO:0000313" key="11">
    <source>
        <dbReference type="Proteomes" id="UP001500575"/>
    </source>
</evidence>
<keyword evidence="4 6" id="KW-0450">Lipoyl</keyword>
<dbReference type="PANTHER" id="PTHR43178">
    <property type="entry name" value="DIHYDROLIPOAMIDE ACETYLTRANSFERASE COMPONENT OF PYRUVATE DEHYDROGENASE COMPLEX"/>
    <property type="match status" value="1"/>
</dbReference>
<dbReference type="Pfam" id="PF00364">
    <property type="entry name" value="Biotin_lipoyl"/>
    <property type="match status" value="1"/>
</dbReference>
<evidence type="ECO:0000256" key="1">
    <source>
        <dbReference type="ARBA" id="ARBA00001938"/>
    </source>
</evidence>
<dbReference type="InterPro" id="IPR003016">
    <property type="entry name" value="2-oxoA_DH_lipoyl-BS"/>
</dbReference>
<evidence type="ECO:0000256" key="5">
    <source>
        <dbReference type="ARBA" id="ARBA00023315"/>
    </source>
</evidence>
<organism evidence="10 11">
    <name type="scientific">Nocardioides bigeumensis</name>
    <dbReference type="NCBI Taxonomy" id="433657"/>
    <lineage>
        <taxon>Bacteria</taxon>
        <taxon>Bacillati</taxon>
        <taxon>Actinomycetota</taxon>
        <taxon>Actinomycetes</taxon>
        <taxon>Propionibacteriales</taxon>
        <taxon>Nocardioidaceae</taxon>
        <taxon>Nocardioides</taxon>
    </lineage>
</organism>
<keyword evidence="10" id="KW-0670">Pyruvate</keyword>
<dbReference type="EC" id="2.3.1.-" evidence="6"/>
<evidence type="ECO:0000256" key="7">
    <source>
        <dbReference type="SAM" id="MobiDB-lite"/>
    </source>
</evidence>
<keyword evidence="3 6" id="KW-0808">Transferase</keyword>
<dbReference type="Proteomes" id="UP001500575">
    <property type="component" value="Unassembled WGS sequence"/>
</dbReference>
<reference evidence="11" key="1">
    <citation type="journal article" date="2019" name="Int. J. Syst. Evol. Microbiol.">
        <title>The Global Catalogue of Microorganisms (GCM) 10K type strain sequencing project: providing services to taxonomists for standard genome sequencing and annotation.</title>
        <authorList>
            <consortium name="The Broad Institute Genomics Platform"/>
            <consortium name="The Broad Institute Genome Sequencing Center for Infectious Disease"/>
            <person name="Wu L."/>
            <person name="Ma J."/>
        </authorList>
    </citation>
    <scope>NUCLEOTIDE SEQUENCE [LARGE SCALE GENOMIC DNA]</scope>
    <source>
        <strain evidence="11">JCM 16021</strain>
    </source>
</reference>
<dbReference type="PROSITE" id="PS00189">
    <property type="entry name" value="LIPOYL"/>
    <property type="match status" value="1"/>
</dbReference>
<dbReference type="PROSITE" id="PS50968">
    <property type="entry name" value="BIOTINYL_LIPOYL"/>
    <property type="match status" value="1"/>
</dbReference>
<feature type="compositionally biased region" description="Low complexity" evidence="7">
    <location>
        <begin position="197"/>
        <end position="208"/>
    </location>
</feature>
<evidence type="ECO:0000256" key="6">
    <source>
        <dbReference type="RuleBase" id="RU003423"/>
    </source>
</evidence>
<comment type="caution">
    <text evidence="10">The sequence shown here is derived from an EMBL/GenBank/DDBJ whole genome shotgun (WGS) entry which is preliminary data.</text>
</comment>
<keyword evidence="11" id="KW-1185">Reference proteome</keyword>
<dbReference type="SUPFAM" id="SSF47005">
    <property type="entry name" value="Peripheral subunit-binding domain of 2-oxo acid dehydrogenase complex"/>
    <property type="match status" value="1"/>
</dbReference>
<dbReference type="SUPFAM" id="SSF52777">
    <property type="entry name" value="CoA-dependent acyltransferases"/>
    <property type="match status" value="1"/>
</dbReference>
<evidence type="ECO:0000313" key="10">
    <source>
        <dbReference type="EMBL" id="GAA2127384.1"/>
    </source>
</evidence>
<dbReference type="EMBL" id="BAAAQQ010000012">
    <property type="protein sequence ID" value="GAA2127384.1"/>
    <property type="molecule type" value="Genomic_DNA"/>
</dbReference>
<evidence type="ECO:0000259" key="8">
    <source>
        <dbReference type="PROSITE" id="PS50968"/>
    </source>
</evidence>
<gene>
    <name evidence="10" type="ORF">GCM10009843_26730</name>
</gene>
<comment type="cofactor">
    <cofactor evidence="1 6">
        <name>(R)-lipoate</name>
        <dbReference type="ChEBI" id="CHEBI:83088"/>
    </cofactor>
</comment>
<dbReference type="InterPro" id="IPR036625">
    <property type="entry name" value="E3-bd_dom_sf"/>
</dbReference>
<dbReference type="Gene3D" id="4.10.320.10">
    <property type="entry name" value="E3-binding domain"/>
    <property type="match status" value="1"/>
</dbReference>
<dbReference type="InterPro" id="IPR001078">
    <property type="entry name" value="2-oxoacid_DH_actylTfrase"/>
</dbReference>
<dbReference type="RefSeq" id="WP_344304259.1">
    <property type="nucleotide sequence ID" value="NZ_BAAAQQ010000012.1"/>
</dbReference>
<dbReference type="InterPro" id="IPR000089">
    <property type="entry name" value="Biotin_lipoyl"/>
</dbReference>
<feature type="region of interest" description="Disordered" evidence="7">
    <location>
        <begin position="98"/>
        <end position="142"/>
    </location>
</feature>
<dbReference type="CDD" id="cd06849">
    <property type="entry name" value="lipoyl_domain"/>
    <property type="match status" value="1"/>
</dbReference>
<feature type="domain" description="Lipoyl-binding" evidence="8">
    <location>
        <begin position="3"/>
        <end position="77"/>
    </location>
</feature>
<dbReference type="Pfam" id="PF00198">
    <property type="entry name" value="2-oxoacid_dh"/>
    <property type="match status" value="1"/>
</dbReference>
<protein>
    <recommendedName>
        <fullName evidence="6">Dihydrolipoamide acetyltransferase component of pyruvate dehydrogenase complex</fullName>
        <ecNumber evidence="6">2.3.1.-</ecNumber>
    </recommendedName>
</protein>
<proteinExistence type="inferred from homology"/>
<evidence type="ECO:0000256" key="2">
    <source>
        <dbReference type="ARBA" id="ARBA00007317"/>
    </source>
</evidence>
<sequence length="421" mass="43382">MARLAIRMPKMSMTMTEGEVNGWSVKVGDEIAVGDVVAEVMTDKVDMEVEATVAGTLVEIVVESGIVEVGEPIGWVEGEDDGGGFGDLLAAPVPEPVQADAAAEPDQPAAEEEPPSSVVEEVAQATVPSPQEADSGPIPAVPRARGLAREHGIDLETVTPTGPEGLVRVSDVEQALPTGGRAASEASGQSRPPAPVSAPAATAAAVPTDKAQARRVAVRRAVARVMVPTAAIPQFTVWREIHLDAANARRNGLSWTTVLLRAYAAALREVPELLSRWEDDQPTTAGPPSIALAVATDRGLLVPVFAEPDLGDARDKDAEVREVVRAAQGGKVDGAYMAVANGSLSNLGGAGVDRFQALLTPPQASVLSLGSIRPRPVAVPGGLGVALTVEAGVTVDHRVADGAHGADLLARFAELLDVPPA</sequence>
<dbReference type="Gene3D" id="2.40.50.100">
    <property type="match status" value="1"/>
</dbReference>
<feature type="region of interest" description="Disordered" evidence="7">
    <location>
        <begin position="177"/>
        <end position="210"/>
    </location>
</feature>
<feature type="compositionally biased region" description="Low complexity" evidence="7">
    <location>
        <begin position="98"/>
        <end position="108"/>
    </location>
</feature>
<comment type="similarity">
    <text evidence="2 6">Belongs to the 2-oxoacid dehydrogenase family.</text>
</comment>
<dbReference type="InterPro" id="IPR011053">
    <property type="entry name" value="Single_hybrid_motif"/>
</dbReference>
<dbReference type="SUPFAM" id="SSF51230">
    <property type="entry name" value="Single hybrid motif"/>
    <property type="match status" value="1"/>
</dbReference>
<dbReference type="InterPro" id="IPR050743">
    <property type="entry name" value="2-oxoacid_DH_E2_comp"/>
</dbReference>
<accession>A0ABP5K5E1</accession>
<dbReference type="InterPro" id="IPR023213">
    <property type="entry name" value="CAT-like_dom_sf"/>
</dbReference>
<dbReference type="InterPro" id="IPR004167">
    <property type="entry name" value="PSBD"/>
</dbReference>
<feature type="domain" description="Peripheral subunit-binding (PSBD)" evidence="9">
    <location>
        <begin position="139"/>
        <end position="176"/>
    </location>
</feature>
<dbReference type="PROSITE" id="PS51826">
    <property type="entry name" value="PSBD"/>
    <property type="match status" value="1"/>
</dbReference>
<evidence type="ECO:0000256" key="3">
    <source>
        <dbReference type="ARBA" id="ARBA00022679"/>
    </source>
</evidence>
<dbReference type="PANTHER" id="PTHR43178:SF5">
    <property type="entry name" value="LIPOAMIDE ACYLTRANSFERASE COMPONENT OF BRANCHED-CHAIN ALPHA-KETO ACID DEHYDROGENASE COMPLEX, MITOCHONDRIAL"/>
    <property type="match status" value="1"/>
</dbReference>
<keyword evidence="5 6" id="KW-0012">Acyltransferase</keyword>
<evidence type="ECO:0000256" key="4">
    <source>
        <dbReference type="ARBA" id="ARBA00022823"/>
    </source>
</evidence>
<name>A0ABP5K5E1_9ACTN</name>
<dbReference type="Pfam" id="PF02817">
    <property type="entry name" value="E3_binding"/>
    <property type="match status" value="1"/>
</dbReference>
<evidence type="ECO:0000259" key="9">
    <source>
        <dbReference type="PROSITE" id="PS51826"/>
    </source>
</evidence>